<comment type="caution">
    <text evidence="1">The sequence shown here is derived from an EMBL/GenBank/DDBJ whole genome shotgun (WGS) entry which is preliminary data.</text>
</comment>
<reference evidence="1" key="1">
    <citation type="journal article" date="2021" name="New Phytol.">
        <title>Evolutionary innovations through gain and loss of genes in the ectomycorrhizal Boletales.</title>
        <authorList>
            <person name="Wu G."/>
            <person name="Miyauchi S."/>
            <person name="Morin E."/>
            <person name="Kuo A."/>
            <person name="Drula E."/>
            <person name="Varga T."/>
            <person name="Kohler A."/>
            <person name="Feng B."/>
            <person name="Cao Y."/>
            <person name="Lipzen A."/>
            <person name="Daum C."/>
            <person name="Hundley H."/>
            <person name="Pangilinan J."/>
            <person name="Johnson J."/>
            <person name="Barry K."/>
            <person name="LaButti K."/>
            <person name="Ng V."/>
            <person name="Ahrendt S."/>
            <person name="Min B."/>
            <person name="Choi I.G."/>
            <person name="Park H."/>
            <person name="Plett J.M."/>
            <person name="Magnuson J."/>
            <person name="Spatafora J.W."/>
            <person name="Nagy L.G."/>
            <person name="Henrissat B."/>
            <person name="Grigoriev I.V."/>
            <person name="Yang Z.L."/>
            <person name="Xu J."/>
            <person name="Martin F.M."/>
        </authorList>
    </citation>
    <scope>NUCLEOTIDE SEQUENCE</scope>
    <source>
        <strain evidence="1">KUC20120723A-06</strain>
    </source>
</reference>
<keyword evidence="2" id="KW-1185">Reference proteome</keyword>
<dbReference type="EMBL" id="MU266713">
    <property type="protein sequence ID" value="KAH7918944.1"/>
    <property type="molecule type" value="Genomic_DNA"/>
</dbReference>
<sequence>MSHTRVTVRSTPGNATWDVSVGKERIVSFTGTSQFGRGISGISACGLAALNFARVVFAQEQADGASTESLLRSIPTKETIEEITSICAGWSSQLHLEVEDICRVPLFERGLRLATTKYGCPGARDFKSLLRELEAIRSSAVAVITRPPEIIACLHLAGSTGADGVFVIFDSHPRPSYPNGAGLILNTSLEQTAARLATILPVDDRLLSEGDLQWQAQLLANFSAHIFVPKYVGNGPQEMTLAIMESSLEVLALRAEAVDLKRQNSALTSDNRRLETPEAQPFSRLPQIGGRTRG</sequence>
<evidence type="ECO:0000313" key="2">
    <source>
        <dbReference type="Proteomes" id="UP000790709"/>
    </source>
</evidence>
<gene>
    <name evidence="1" type="ORF">BV22DRAFT_1199753</name>
</gene>
<accession>A0ACB8B080</accession>
<name>A0ACB8B080_9AGAM</name>
<proteinExistence type="predicted"/>
<protein>
    <submittedName>
        <fullName evidence="1">Uncharacterized protein</fullName>
    </submittedName>
</protein>
<organism evidence="1 2">
    <name type="scientific">Leucogyrophana mollusca</name>
    <dbReference type="NCBI Taxonomy" id="85980"/>
    <lineage>
        <taxon>Eukaryota</taxon>
        <taxon>Fungi</taxon>
        <taxon>Dikarya</taxon>
        <taxon>Basidiomycota</taxon>
        <taxon>Agaricomycotina</taxon>
        <taxon>Agaricomycetes</taxon>
        <taxon>Agaricomycetidae</taxon>
        <taxon>Boletales</taxon>
        <taxon>Boletales incertae sedis</taxon>
        <taxon>Leucogyrophana</taxon>
    </lineage>
</organism>
<evidence type="ECO:0000313" key="1">
    <source>
        <dbReference type="EMBL" id="KAH7918944.1"/>
    </source>
</evidence>
<dbReference type="Proteomes" id="UP000790709">
    <property type="component" value="Unassembled WGS sequence"/>
</dbReference>